<organism evidence="4 5">
    <name type="scientific">Stichopus japonicus</name>
    <name type="common">Sea cucumber</name>
    <dbReference type="NCBI Taxonomy" id="307972"/>
    <lineage>
        <taxon>Eukaryota</taxon>
        <taxon>Metazoa</taxon>
        <taxon>Echinodermata</taxon>
        <taxon>Eleutherozoa</taxon>
        <taxon>Echinozoa</taxon>
        <taxon>Holothuroidea</taxon>
        <taxon>Aspidochirotacea</taxon>
        <taxon>Aspidochirotida</taxon>
        <taxon>Stichopodidae</taxon>
        <taxon>Apostichopus</taxon>
    </lineage>
</organism>
<dbReference type="STRING" id="307972.A0A2G8KPB0"/>
<dbReference type="InterPro" id="IPR042635">
    <property type="entry name" value="MEGF10/SREC1/2-like"/>
</dbReference>
<evidence type="ECO:0000259" key="3">
    <source>
        <dbReference type="PROSITE" id="PS50026"/>
    </source>
</evidence>
<keyword evidence="2" id="KW-1015">Disulfide bond</keyword>
<name>A0A2G8KPB0_STIJA</name>
<dbReference type="SMART" id="SM00181">
    <property type="entry name" value="EGF"/>
    <property type="match status" value="2"/>
</dbReference>
<sequence length="485" mass="52446">MTIQNANVLRLRWDGLAGTSLEATAISVLTEGTFSDVAARVSCVAIADGYVYFLIDELISSDDTQYELSRYPIEPWLLDVPNNLRDDIQVLEMGSDGNIDGDANGLSVCGSACQADCETTCECTTDCGFCFDDAGGDTCQCENSAAPNCTYTDTHCRRMCVAIPRIDACCLVKNPLALRRSGGDVCVVGVTTEEGTIDVGRAAPTGRWLKLPIHTVKSNAVTSPYYEGFSAAVPPQSRGRRFGFYRAHFDPDNDSLLEEWIPCIATENSGFVNTLYTYTISPDQSVSLGSEFLKDGLDRFEPTLRWRCTTFDTMGNPNDPVPVPSCDGSLVCPLSGSGLSDSIYEVYRTGREKRTWHPLFYLCVRSCNHGWFGADCALECGDCVNGVCDDVNGLCNCYPGFTGDTCEDVCPEGEIGKGCSYECSDVFPGSDCSNILICNPGKVGCKCYPGLQAPDCIKPCDAGYWGSNCQSTCTDPCDPRTGMPM</sequence>
<dbReference type="Gene3D" id="2.170.300.10">
    <property type="entry name" value="Tie2 ligand-binding domain superfamily"/>
    <property type="match status" value="1"/>
</dbReference>
<dbReference type="PROSITE" id="PS50026">
    <property type="entry name" value="EGF_3"/>
    <property type="match status" value="1"/>
</dbReference>
<dbReference type="OrthoDB" id="18487at2759"/>
<dbReference type="PROSITE" id="PS00022">
    <property type="entry name" value="EGF_1"/>
    <property type="match status" value="1"/>
</dbReference>
<keyword evidence="1 2" id="KW-0245">EGF-like domain</keyword>
<proteinExistence type="predicted"/>
<reference evidence="4 5" key="1">
    <citation type="journal article" date="2017" name="PLoS Biol.">
        <title>The sea cucumber genome provides insights into morphological evolution and visceral regeneration.</title>
        <authorList>
            <person name="Zhang X."/>
            <person name="Sun L."/>
            <person name="Yuan J."/>
            <person name="Sun Y."/>
            <person name="Gao Y."/>
            <person name="Zhang L."/>
            <person name="Li S."/>
            <person name="Dai H."/>
            <person name="Hamel J.F."/>
            <person name="Liu C."/>
            <person name="Yu Y."/>
            <person name="Liu S."/>
            <person name="Lin W."/>
            <person name="Guo K."/>
            <person name="Jin S."/>
            <person name="Xu P."/>
            <person name="Storey K.B."/>
            <person name="Huan P."/>
            <person name="Zhang T."/>
            <person name="Zhou Y."/>
            <person name="Zhang J."/>
            <person name="Lin C."/>
            <person name="Li X."/>
            <person name="Xing L."/>
            <person name="Huo D."/>
            <person name="Sun M."/>
            <person name="Wang L."/>
            <person name="Mercier A."/>
            <person name="Li F."/>
            <person name="Yang H."/>
            <person name="Xiang J."/>
        </authorList>
    </citation>
    <scope>NUCLEOTIDE SEQUENCE [LARGE SCALE GENOMIC DNA]</scope>
    <source>
        <strain evidence="4">Shaxun</strain>
        <tissue evidence="4">Muscle</tissue>
    </source>
</reference>
<protein>
    <submittedName>
        <fullName evidence="4">Putative angiopoietin-1 receptor</fullName>
    </submittedName>
</protein>
<dbReference type="AlphaFoldDB" id="A0A2G8KPB0"/>
<evidence type="ECO:0000313" key="4">
    <source>
        <dbReference type="EMBL" id="PIK49852.1"/>
    </source>
</evidence>
<accession>A0A2G8KPB0</accession>
<keyword evidence="4" id="KW-0675">Receptor</keyword>
<dbReference type="Proteomes" id="UP000230750">
    <property type="component" value="Unassembled WGS sequence"/>
</dbReference>
<comment type="caution">
    <text evidence="2">Lacks conserved residue(s) required for the propagation of feature annotation.</text>
</comment>
<dbReference type="GO" id="GO:0005044">
    <property type="term" value="F:scavenger receptor activity"/>
    <property type="evidence" value="ECO:0007669"/>
    <property type="project" value="InterPro"/>
</dbReference>
<comment type="caution">
    <text evidence="4">The sequence shown here is derived from an EMBL/GenBank/DDBJ whole genome shotgun (WGS) entry which is preliminary data.</text>
</comment>
<evidence type="ECO:0000256" key="2">
    <source>
        <dbReference type="PROSITE-ProRule" id="PRU00076"/>
    </source>
</evidence>
<evidence type="ECO:0000313" key="5">
    <source>
        <dbReference type="Proteomes" id="UP000230750"/>
    </source>
</evidence>
<keyword evidence="5" id="KW-1185">Reference proteome</keyword>
<feature type="disulfide bond" evidence="2">
    <location>
        <begin position="397"/>
        <end position="406"/>
    </location>
</feature>
<evidence type="ECO:0000256" key="1">
    <source>
        <dbReference type="ARBA" id="ARBA00022536"/>
    </source>
</evidence>
<gene>
    <name evidence="4" type="ORF">BSL78_13257</name>
</gene>
<dbReference type="EMBL" id="MRZV01000444">
    <property type="protein sequence ID" value="PIK49852.1"/>
    <property type="molecule type" value="Genomic_DNA"/>
</dbReference>
<dbReference type="PANTHER" id="PTHR24043">
    <property type="entry name" value="SCAVENGER RECEPTOR CLASS F"/>
    <property type="match status" value="1"/>
</dbReference>
<feature type="domain" description="EGF-like" evidence="3">
    <location>
        <begin position="372"/>
        <end position="407"/>
    </location>
</feature>
<dbReference type="InterPro" id="IPR000742">
    <property type="entry name" value="EGF"/>
</dbReference>